<dbReference type="AlphaFoldDB" id="X1NP75"/>
<name>X1NP75_9ZZZZ</name>
<proteinExistence type="predicted"/>
<dbReference type="EMBL" id="BARV01020549">
    <property type="protein sequence ID" value="GAI28595.1"/>
    <property type="molecule type" value="Genomic_DNA"/>
</dbReference>
<evidence type="ECO:0000313" key="2">
    <source>
        <dbReference type="EMBL" id="GAI28595.1"/>
    </source>
</evidence>
<sequence length="176" mass="19231">MAISLLVFLVMFIQGASADTILLRDRLESTNQKISQRQELAENIAKLEQRIAEVEVSRDNFTTVLGSLEKQRNGVSDNLKVTVDSLPSTMSLSSISYANNILIITGKAPSKNEILLYLSKLDASSRFGEFTITNMSRINDEGMGFTLLGSPEKQSTGVSSIEVALNSLPTTISLTR</sequence>
<protein>
    <submittedName>
        <fullName evidence="2">Uncharacterized protein</fullName>
    </submittedName>
</protein>
<feature type="non-terminal residue" evidence="2">
    <location>
        <position position="176"/>
    </location>
</feature>
<accession>X1NP75</accession>
<dbReference type="Pfam" id="PF05137">
    <property type="entry name" value="PilN"/>
    <property type="match status" value="1"/>
</dbReference>
<comment type="caution">
    <text evidence="2">The sequence shown here is derived from an EMBL/GenBank/DDBJ whole genome shotgun (WGS) entry which is preliminary data.</text>
</comment>
<dbReference type="InterPro" id="IPR007813">
    <property type="entry name" value="PilN"/>
</dbReference>
<keyword evidence="1" id="KW-0175">Coiled coil</keyword>
<gene>
    <name evidence="2" type="ORF">S06H3_34271</name>
</gene>
<evidence type="ECO:0000256" key="1">
    <source>
        <dbReference type="SAM" id="Coils"/>
    </source>
</evidence>
<feature type="coiled-coil region" evidence="1">
    <location>
        <begin position="30"/>
        <end position="57"/>
    </location>
</feature>
<organism evidence="2">
    <name type="scientific">marine sediment metagenome</name>
    <dbReference type="NCBI Taxonomy" id="412755"/>
    <lineage>
        <taxon>unclassified sequences</taxon>
        <taxon>metagenomes</taxon>
        <taxon>ecological metagenomes</taxon>
    </lineage>
</organism>
<reference evidence="2" key="1">
    <citation type="journal article" date="2014" name="Front. Microbiol.">
        <title>High frequency of phylogenetically diverse reductive dehalogenase-homologous genes in deep subseafloor sedimentary metagenomes.</title>
        <authorList>
            <person name="Kawai M."/>
            <person name="Futagami T."/>
            <person name="Toyoda A."/>
            <person name="Takaki Y."/>
            <person name="Nishi S."/>
            <person name="Hori S."/>
            <person name="Arai W."/>
            <person name="Tsubouchi T."/>
            <person name="Morono Y."/>
            <person name="Uchiyama I."/>
            <person name="Ito T."/>
            <person name="Fujiyama A."/>
            <person name="Inagaki F."/>
            <person name="Takami H."/>
        </authorList>
    </citation>
    <scope>NUCLEOTIDE SEQUENCE</scope>
    <source>
        <strain evidence="2">Expedition CK06-06</strain>
    </source>
</reference>